<evidence type="ECO:0000259" key="8">
    <source>
        <dbReference type="Pfam" id="PF17681"/>
    </source>
</evidence>
<proteinExistence type="inferred from homology"/>
<dbReference type="GO" id="GO:0000930">
    <property type="term" value="C:gamma-tubulin complex"/>
    <property type="evidence" value="ECO:0007669"/>
    <property type="project" value="TreeGrafter"/>
</dbReference>
<evidence type="ECO:0000256" key="4">
    <source>
        <dbReference type="ARBA" id="ARBA00022701"/>
    </source>
</evidence>
<dbReference type="Pfam" id="PF04130">
    <property type="entry name" value="GCP_C_terminal"/>
    <property type="match status" value="2"/>
</dbReference>
<feature type="compositionally biased region" description="Acidic residues" evidence="6">
    <location>
        <begin position="733"/>
        <end position="742"/>
    </location>
</feature>
<dbReference type="PANTHER" id="PTHR19302">
    <property type="entry name" value="GAMMA TUBULIN COMPLEX PROTEIN"/>
    <property type="match status" value="1"/>
</dbReference>
<gene>
    <name evidence="9" type="ORF">OC842_001860</name>
</gene>
<evidence type="ECO:0000256" key="3">
    <source>
        <dbReference type="ARBA" id="ARBA00022490"/>
    </source>
</evidence>
<dbReference type="InterPro" id="IPR007259">
    <property type="entry name" value="GCP"/>
</dbReference>
<keyword evidence="3" id="KW-0963">Cytoplasm</keyword>
<keyword evidence="5" id="KW-0206">Cytoskeleton</keyword>
<evidence type="ECO:0000256" key="5">
    <source>
        <dbReference type="ARBA" id="ARBA00023212"/>
    </source>
</evidence>
<feature type="compositionally biased region" description="Polar residues" evidence="6">
    <location>
        <begin position="1235"/>
        <end position="1250"/>
    </location>
</feature>
<dbReference type="InterPro" id="IPR040457">
    <property type="entry name" value="GCP_C"/>
</dbReference>
<dbReference type="InterPro" id="IPR041470">
    <property type="entry name" value="GCP_N"/>
</dbReference>
<dbReference type="GO" id="GO:0051225">
    <property type="term" value="P:spindle assembly"/>
    <property type="evidence" value="ECO:0007669"/>
    <property type="project" value="TreeGrafter"/>
</dbReference>
<feature type="compositionally biased region" description="Low complexity" evidence="6">
    <location>
        <begin position="65"/>
        <end position="77"/>
    </location>
</feature>
<feature type="region of interest" description="Disordered" evidence="6">
    <location>
        <begin position="180"/>
        <end position="237"/>
    </location>
</feature>
<dbReference type="GO" id="GO:0051321">
    <property type="term" value="P:meiotic cell cycle"/>
    <property type="evidence" value="ECO:0007669"/>
    <property type="project" value="TreeGrafter"/>
</dbReference>
<feature type="region of interest" description="Disordered" evidence="6">
    <location>
        <begin position="730"/>
        <end position="888"/>
    </location>
</feature>
<feature type="region of interest" description="Disordered" evidence="6">
    <location>
        <begin position="1096"/>
        <end position="1120"/>
    </location>
</feature>
<feature type="compositionally biased region" description="Polar residues" evidence="6">
    <location>
        <begin position="86"/>
        <end position="95"/>
    </location>
</feature>
<reference evidence="9" key="1">
    <citation type="journal article" date="2023" name="PhytoFront">
        <title>Draft Genome Resources of Seven Strains of Tilletia horrida, Causal Agent of Kernel Smut of Rice.</title>
        <authorList>
            <person name="Khanal S."/>
            <person name="Antony Babu S."/>
            <person name="Zhou X.G."/>
        </authorList>
    </citation>
    <scope>NUCLEOTIDE SEQUENCE</scope>
    <source>
        <strain evidence="9">TX3</strain>
    </source>
</reference>
<dbReference type="GO" id="GO:0007020">
    <property type="term" value="P:microtubule nucleation"/>
    <property type="evidence" value="ECO:0007669"/>
    <property type="project" value="InterPro"/>
</dbReference>
<keyword evidence="10" id="KW-1185">Reference proteome</keyword>
<feature type="region of interest" description="Disordered" evidence="6">
    <location>
        <begin position="62"/>
        <end position="95"/>
    </location>
</feature>
<feature type="domain" description="Gamma tubulin complex component C-terminal" evidence="7">
    <location>
        <begin position="981"/>
        <end position="1212"/>
    </location>
</feature>
<dbReference type="Gene3D" id="1.20.120.1900">
    <property type="entry name" value="Gamma-tubulin complex, C-terminal domain"/>
    <property type="match status" value="2"/>
</dbReference>
<evidence type="ECO:0000256" key="1">
    <source>
        <dbReference type="ARBA" id="ARBA00004245"/>
    </source>
</evidence>
<dbReference type="GO" id="GO:0051011">
    <property type="term" value="F:microtubule minus-end binding"/>
    <property type="evidence" value="ECO:0007669"/>
    <property type="project" value="TreeGrafter"/>
</dbReference>
<dbReference type="GO" id="GO:0031122">
    <property type="term" value="P:cytoplasmic microtubule organization"/>
    <property type="evidence" value="ECO:0007669"/>
    <property type="project" value="TreeGrafter"/>
</dbReference>
<dbReference type="GO" id="GO:0000278">
    <property type="term" value="P:mitotic cell cycle"/>
    <property type="evidence" value="ECO:0007669"/>
    <property type="project" value="TreeGrafter"/>
</dbReference>
<dbReference type="GO" id="GO:0005874">
    <property type="term" value="C:microtubule"/>
    <property type="evidence" value="ECO:0007669"/>
    <property type="project" value="UniProtKB-KW"/>
</dbReference>
<dbReference type="PANTHER" id="PTHR19302:SF68">
    <property type="entry name" value="SPINDLE POLE BODY COMPONENT"/>
    <property type="match status" value="1"/>
</dbReference>
<dbReference type="GO" id="GO:0043015">
    <property type="term" value="F:gamma-tubulin binding"/>
    <property type="evidence" value="ECO:0007669"/>
    <property type="project" value="InterPro"/>
</dbReference>
<dbReference type="GO" id="GO:0000922">
    <property type="term" value="C:spindle pole"/>
    <property type="evidence" value="ECO:0007669"/>
    <property type="project" value="InterPro"/>
</dbReference>
<feature type="compositionally biased region" description="Low complexity" evidence="6">
    <location>
        <begin position="761"/>
        <end position="779"/>
    </location>
</feature>
<name>A0AAN6GEU1_9BASI</name>
<evidence type="ECO:0000256" key="6">
    <source>
        <dbReference type="SAM" id="MobiDB-lite"/>
    </source>
</evidence>
<dbReference type="Proteomes" id="UP001176521">
    <property type="component" value="Unassembled WGS sequence"/>
</dbReference>
<evidence type="ECO:0000259" key="7">
    <source>
        <dbReference type="Pfam" id="PF04130"/>
    </source>
</evidence>
<dbReference type="GO" id="GO:0005816">
    <property type="term" value="C:spindle pole body"/>
    <property type="evidence" value="ECO:0007669"/>
    <property type="project" value="UniProtKB-ARBA"/>
</dbReference>
<organism evidence="9 10">
    <name type="scientific">Tilletia horrida</name>
    <dbReference type="NCBI Taxonomy" id="155126"/>
    <lineage>
        <taxon>Eukaryota</taxon>
        <taxon>Fungi</taxon>
        <taxon>Dikarya</taxon>
        <taxon>Basidiomycota</taxon>
        <taxon>Ustilaginomycotina</taxon>
        <taxon>Exobasidiomycetes</taxon>
        <taxon>Tilletiales</taxon>
        <taxon>Tilletiaceae</taxon>
        <taxon>Tilletia</taxon>
    </lineage>
</organism>
<dbReference type="InterPro" id="IPR042241">
    <property type="entry name" value="GCP_C_sf"/>
</dbReference>
<feature type="domain" description="Gamma tubulin complex component C-terminal" evidence="7">
    <location>
        <begin position="482"/>
        <end position="733"/>
    </location>
</feature>
<feature type="region of interest" description="Disordered" evidence="6">
    <location>
        <begin position="1143"/>
        <end position="1180"/>
    </location>
</feature>
<dbReference type="AlphaFoldDB" id="A0AAN6GEU1"/>
<accession>A0AAN6GEU1</accession>
<evidence type="ECO:0000313" key="9">
    <source>
        <dbReference type="EMBL" id="KAK0536761.1"/>
    </source>
</evidence>
<feature type="region of interest" description="Disordered" evidence="6">
    <location>
        <begin position="1218"/>
        <end position="1250"/>
    </location>
</feature>
<feature type="compositionally biased region" description="Basic and acidic residues" evidence="6">
    <location>
        <begin position="780"/>
        <end position="790"/>
    </location>
</feature>
<dbReference type="EMBL" id="JAPDMQ010000071">
    <property type="protein sequence ID" value="KAK0536761.1"/>
    <property type="molecule type" value="Genomic_DNA"/>
</dbReference>
<feature type="compositionally biased region" description="Low complexity" evidence="6">
    <location>
        <begin position="806"/>
        <end position="844"/>
    </location>
</feature>
<feature type="compositionally biased region" description="Gly residues" evidence="6">
    <location>
        <begin position="1100"/>
        <end position="1115"/>
    </location>
</feature>
<comment type="subcellular location">
    <subcellularLocation>
        <location evidence="1">Cytoplasm</location>
        <location evidence="1">Cytoskeleton</location>
    </subcellularLocation>
</comment>
<dbReference type="Pfam" id="PF17681">
    <property type="entry name" value="GCP_N_terminal"/>
    <property type="match status" value="1"/>
</dbReference>
<feature type="domain" description="Gamma tubulin complex component protein N-terminal" evidence="8">
    <location>
        <begin position="29"/>
        <end position="405"/>
    </location>
</feature>
<protein>
    <recommendedName>
        <fullName evidence="11">Spindle pole body component</fullName>
    </recommendedName>
</protein>
<comment type="caution">
    <text evidence="9">The sequence shown here is derived from an EMBL/GenBank/DDBJ whole genome shotgun (WGS) entry which is preliminary data.</text>
</comment>
<evidence type="ECO:0008006" key="11">
    <source>
        <dbReference type="Google" id="ProtNLM"/>
    </source>
</evidence>
<keyword evidence="4" id="KW-0493">Microtubule</keyword>
<comment type="similarity">
    <text evidence="2">Belongs to the TUBGCP family.</text>
</comment>
<sequence>MIAEALAALAGHGALAPPPADAAAIPSTGETAVVEHLHRLAARYVRVKRFATTQLEHARLHTLRAHQQQHQAQSSRAAGKRKEPQLQLQPGGTGSTTSHLVPLCQTILAVLREYEQLVLEAEHKLIYSDPALVAARKTVGSAGLHTQEFVSLAALRSVFEVWERPLACLEELVDQLIRGPPEGSVDGGIRKEPPELSGGASGASGAVENQDTSKGTPGGGEPSSDGRQPAITTSSSKLVASARWTGGQLIDMLVIRSTSSVGPVQRIMQALLSAVEVSFMRRLQVWLCRGDISLGGGSSAQRFAANDVDRLVEMAHSLEMQDGDGDEGAGHKPFALHPALAGLAQHLSPGLKAMHTKQHGLTFLERRWRFREDALPDSVSEDTAQDMLTVGRVLSAVRASSRTAAFTSLGARATATRGARAEFDAAILSPELYQAHTALLQQADVRPSHSIEFAEAMRQIREDVCEWLWQNVLTIGTVTSALQALGDYSLQRNGSFALAFQSEINKTRRSKLLSAKSAAGAALQVPDLDLAFHRASLSSHAEDDPALERFHFTMPGVKVRQSMPLIMLGAGADLSRSRRGGGAAGERSLWSQSRVLDKLNEPARFDDLLLGVPVQLHYTVAFPLDLFLSPMDLAAYSRLFSFLAAMRRTQSRVLECWTTLSQSQRMRRRFTGTGEGGIDKKEENARKTLLRKGWGLTRKMSWFLDTLMGHFQTDIIEVQYTRLIAQLQSTQVDADEQGDDNDEARTVSAGATMRPRHGSSSRRTSAAPSRRRVSSTPSRPQRDRDRERSSNEAMPPHPLLPQDDMTSAAASGSGPLAATPTIVHSPSLDHLPSSESSSRLAWRANSRRRAPAAGSAGTSSAHTVVRRSSGLSIGSNSGSGSGSGLNPGRAAVAAAAAGSWNVTSSSAAPSRASTVIVGGSGAKGRGVGSGGGGLGVFNFPSSPSVVGKGGVLSAVGTGAGASLAGGSGAGAGSGGAGLDALQRSHLDFNSLQATHSAFLAFVQDGLLLSSPAASALLRAILELCDQFVGAVERWGGDVVPDLLSEGNLTDKSSSGGGGASELVNKMAIRQRVVQQVETELDDLLADFFRLLSGVGSPQGQAGGASDGSGAEGGAGDASKMDASVFRGNQSVGSLSLLGSQVPLARADQSRSRAAGSSPQGPHHLTGGHNNNRRAGDASQAQIRANEARLEADVAARRHLEQLLLRLDFNHHFTDQIATEEQQQDHQSLGLPRSGSGATQQATEDGSKNLL</sequence>
<evidence type="ECO:0000313" key="10">
    <source>
        <dbReference type="Proteomes" id="UP001176521"/>
    </source>
</evidence>
<evidence type="ECO:0000256" key="2">
    <source>
        <dbReference type="ARBA" id="ARBA00010337"/>
    </source>
</evidence>
<feature type="compositionally biased region" description="Low complexity" evidence="6">
    <location>
        <begin position="851"/>
        <end position="861"/>
    </location>
</feature>